<name>A0A2A9DLN9_9CORY</name>
<dbReference type="STRING" id="1724.GCA_001044175_00661"/>
<reference evidence="8 9" key="1">
    <citation type="submission" date="2017-10" db="EMBL/GenBank/DDBJ databases">
        <title>Sequencing the genomes of 1000 actinobacteria strains.</title>
        <authorList>
            <person name="Klenk H.-P."/>
        </authorList>
    </citation>
    <scope>NUCLEOTIDE SEQUENCE [LARGE SCALE GENOMIC DNA]</scope>
    <source>
        <strain evidence="8 9">DSM 20688</strain>
    </source>
</reference>
<keyword evidence="4" id="KW-0238">DNA-binding</keyword>
<dbReference type="OrthoDB" id="9780326at2"/>
<comment type="similarity">
    <text evidence="1">Belongs to the sigma-70 factor family. ECF subfamily.</text>
</comment>
<dbReference type="InterPro" id="IPR007627">
    <property type="entry name" value="RNA_pol_sigma70_r2"/>
</dbReference>
<dbReference type="GO" id="GO:0016987">
    <property type="term" value="F:sigma factor activity"/>
    <property type="evidence" value="ECO:0007669"/>
    <property type="project" value="UniProtKB-KW"/>
</dbReference>
<keyword evidence="5" id="KW-0804">Transcription</keyword>
<accession>A0A2A9DLN9</accession>
<evidence type="ECO:0000256" key="3">
    <source>
        <dbReference type="ARBA" id="ARBA00023082"/>
    </source>
</evidence>
<dbReference type="GO" id="GO:0006352">
    <property type="term" value="P:DNA-templated transcription initiation"/>
    <property type="evidence" value="ECO:0007669"/>
    <property type="project" value="InterPro"/>
</dbReference>
<dbReference type="InterPro" id="IPR013325">
    <property type="entry name" value="RNA_pol_sigma_r2"/>
</dbReference>
<evidence type="ECO:0000256" key="4">
    <source>
        <dbReference type="ARBA" id="ARBA00023125"/>
    </source>
</evidence>
<keyword evidence="9" id="KW-1185">Reference proteome</keyword>
<dbReference type="InterPro" id="IPR039425">
    <property type="entry name" value="RNA_pol_sigma-70-like"/>
</dbReference>
<gene>
    <name evidence="8" type="ORF">ATK06_0733</name>
</gene>
<dbReference type="Proteomes" id="UP000221653">
    <property type="component" value="Unassembled WGS sequence"/>
</dbReference>
<dbReference type="PANTHER" id="PTHR43133">
    <property type="entry name" value="RNA POLYMERASE ECF-TYPE SIGMA FACTO"/>
    <property type="match status" value="1"/>
</dbReference>
<dbReference type="RefSeq" id="WP_048381894.1">
    <property type="nucleotide sequence ID" value="NZ_LDYE01000011.1"/>
</dbReference>
<dbReference type="Gene3D" id="1.10.10.10">
    <property type="entry name" value="Winged helix-like DNA-binding domain superfamily/Winged helix DNA-binding domain"/>
    <property type="match status" value="1"/>
</dbReference>
<keyword evidence="2" id="KW-0805">Transcription regulation</keyword>
<evidence type="ECO:0000313" key="8">
    <source>
        <dbReference type="EMBL" id="PFG27657.1"/>
    </source>
</evidence>
<dbReference type="EMBL" id="PDJF01000001">
    <property type="protein sequence ID" value="PFG27657.1"/>
    <property type="molecule type" value="Genomic_DNA"/>
</dbReference>
<dbReference type="InterPro" id="IPR013249">
    <property type="entry name" value="RNA_pol_sigma70_r4_t2"/>
</dbReference>
<keyword evidence="3" id="KW-0731">Sigma factor</keyword>
<dbReference type="Pfam" id="PF08281">
    <property type="entry name" value="Sigma70_r4_2"/>
    <property type="match status" value="1"/>
</dbReference>
<comment type="caution">
    <text evidence="8">The sequence shown here is derived from an EMBL/GenBank/DDBJ whole genome shotgun (WGS) entry which is preliminary data.</text>
</comment>
<dbReference type="InterPro" id="IPR014284">
    <property type="entry name" value="RNA_pol_sigma-70_dom"/>
</dbReference>
<proteinExistence type="inferred from homology"/>
<evidence type="ECO:0000256" key="1">
    <source>
        <dbReference type="ARBA" id="ARBA00010641"/>
    </source>
</evidence>
<evidence type="ECO:0000313" key="9">
    <source>
        <dbReference type="Proteomes" id="UP000221653"/>
    </source>
</evidence>
<sequence length="184" mass="21064">MHGGDIYASATDEFLTRHHLAGDSRAFREIVRRHERAVRWVARRYARTEADIDDIVQDTFLKAAQKMDTFRGTAKLSTWLHRICMNVGADFMRHRFRREVPTDSADLSTFYAQLAWDPLDSWDTALWVRAALRHISAQQVVALVLIDAFGYSVKHVAAREGVAVGTIKSRRARGRDCLRMVLHA</sequence>
<dbReference type="InterPro" id="IPR036388">
    <property type="entry name" value="WH-like_DNA-bd_sf"/>
</dbReference>
<evidence type="ECO:0000256" key="5">
    <source>
        <dbReference type="ARBA" id="ARBA00023163"/>
    </source>
</evidence>
<dbReference type="InterPro" id="IPR013324">
    <property type="entry name" value="RNA_pol_sigma_r3/r4-like"/>
</dbReference>
<dbReference type="Gene3D" id="1.10.1740.10">
    <property type="match status" value="1"/>
</dbReference>
<dbReference type="NCBIfam" id="TIGR02937">
    <property type="entry name" value="sigma70-ECF"/>
    <property type="match status" value="1"/>
</dbReference>
<evidence type="ECO:0000259" key="6">
    <source>
        <dbReference type="Pfam" id="PF04542"/>
    </source>
</evidence>
<dbReference type="Pfam" id="PF04542">
    <property type="entry name" value="Sigma70_r2"/>
    <property type="match status" value="1"/>
</dbReference>
<dbReference type="SUPFAM" id="SSF88659">
    <property type="entry name" value="Sigma3 and sigma4 domains of RNA polymerase sigma factors"/>
    <property type="match status" value="1"/>
</dbReference>
<organism evidence="8 9">
    <name type="scientific">Corynebacterium renale</name>
    <dbReference type="NCBI Taxonomy" id="1724"/>
    <lineage>
        <taxon>Bacteria</taxon>
        <taxon>Bacillati</taxon>
        <taxon>Actinomycetota</taxon>
        <taxon>Actinomycetes</taxon>
        <taxon>Mycobacteriales</taxon>
        <taxon>Corynebacteriaceae</taxon>
        <taxon>Corynebacterium</taxon>
    </lineage>
</organism>
<feature type="domain" description="RNA polymerase sigma-70 region 2" evidence="6">
    <location>
        <begin position="30"/>
        <end position="95"/>
    </location>
</feature>
<evidence type="ECO:0000259" key="7">
    <source>
        <dbReference type="Pfam" id="PF08281"/>
    </source>
</evidence>
<evidence type="ECO:0000256" key="2">
    <source>
        <dbReference type="ARBA" id="ARBA00023015"/>
    </source>
</evidence>
<dbReference type="AlphaFoldDB" id="A0A2A9DLN9"/>
<dbReference type="PANTHER" id="PTHR43133:SF50">
    <property type="entry name" value="ECF RNA POLYMERASE SIGMA FACTOR SIGM"/>
    <property type="match status" value="1"/>
</dbReference>
<dbReference type="GO" id="GO:0003677">
    <property type="term" value="F:DNA binding"/>
    <property type="evidence" value="ECO:0007669"/>
    <property type="project" value="UniProtKB-KW"/>
</dbReference>
<feature type="domain" description="RNA polymerase sigma factor 70 region 4 type 2" evidence="7">
    <location>
        <begin position="127"/>
        <end position="178"/>
    </location>
</feature>
<dbReference type="SUPFAM" id="SSF88946">
    <property type="entry name" value="Sigma2 domain of RNA polymerase sigma factors"/>
    <property type="match status" value="1"/>
</dbReference>
<protein>
    <submittedName>
        <fullName evidence="8">RNA polymerase sigma-70 factor (ECF subfamily)</fullName>
    </submittedName>
</protein>